<evidence type="ECO:0000313" key="4">
    <source>
        <dbReference type="EMBL" id="RDB69404.1"/>
    </source>
</evidence>
<comment type="caution">
    <text evidence="4">The sequence shown here is derived from an EMBL/GenBank/DDBJ whole genome shotgun (WGS) entry which is preliminary data.</text>
</comment>
<dbReference type="PROSITE" id="PS50977">
    <property type="entry name" value="HTH_TETR_2"/>
    <property type="match status" value="1"/>
</dbReference>
<dbReference type="Proteomes" id="UP000253970">
    <property type="component" value="Unassembled WGS sequence"/>
</dbReference>
<reference evidence="4 5" key="1">
    <citation type="journal article" date="2018" name="Elife">
        <title>Discovery and characterization of a prevalent human gut bacterial enzyme sufficient for the inactivation of a family of plant toxins.</title>
        <authorList>
            <person name="Koppel N."/>
            <person name="Bisanz J.E."/>
            <person name="Pandelia M.E."/>
            <person name="Turnbaugh P.J."/>
            <person name="Balskus E.P."/>
        </authorList>
    </citation>
    <scope>NUCLEOTIDE SEQUENCE [LARGE SCALE GENOMIC DNA]</scope>
    <source>
        <strain evidence="4 5">W1 BHI 6</strain>
    </source>
</reference>
<evidence type="ECO:0000313" key="5">
    <source>
        <dbReference type="Proteomes" id="UP000253970"/>
    </source>
</evidence>
<dbReference type="InterPro" id="IPR001647">
    <property type="entry name" value="HTH_TetR"/>
</dbReference>
<evidence type="ECO:0000259" key="3">
    <source>
        <dbReference type="PROSITE" id="PS50977"/>
    </source>
</evidence>
<dbReference type="RefSeq" id="WP_114534223.1">
    <property type="nucleotide sequence ID" value="NZ_JAQDVM010000013.1"/>
</dbReference>
<sequence>MKSETTMHEIACSFLELSNDAPADRITVGNIVGNCGKNRKTFYYHFIDKEHLVLWIFRRDLGELLREEYDEGQLVSQNTRTDGLDEEEPYRCFPYYVHNEVGFCSLDHAGFFRCFAEALDLHRSIYAQLLDGGRFNLFRNHLFDLYIPVVRNDAYFILGNRYLKPKNVVFIADFYTTAFINTFVQVLQDPRCVSIAAAIEPQENLIHDSIRRELEERRLNRKM</sequence>
<gene>
    <name evidence="4" type="ORF">C1875_09960</name>
</gene>
<dbReference type="InterPro" id="IPR009057">
    <property type="entry name" value="Homeodomain-like_sf"/>
</dbReference>
<dbReference type="GO" id="GO:0003677">
    <property type="term" value="F:DNA binding"/>
    <property type="evidence" value="ECO:0007669"/>
    <property type="project" value="UniProtKB-UniRule"/>
</dbReference>
<feature type="DNA-binding region" description="H-T-H motif" evidence="2">
    <location>
        <begin position="27"/>
        <end position="46"/>
    </location>
</feature>
<evidence type="ECO:0000256" key="1">
    <source>
        <dbReference type="ARBA" id="ARBA00023125"/>
    </source>
</evidence>
<feature type="domain" description="HTH tetR-type" evidence="3">
    <location>
        <begin position="4"/>
        <end position="64"/>
    </location>
</feature>
<keyword evidence="1 2" id="KW-0238">DNA-binding</keyword>
<accession>A0A369MEM0</accession>
<name>A0A369MEM0_EGGLN</name>
<organism evidence="4 5">
    <name type="scientific">Eggerthella lenta</name>
    <name type="common">Eubacterium lentum</name>
    <dbReference type="NCBI Taxonomy" id="84112"/>
    <lineage>
        <taxon>Bacteria</taxon>
        <taxon>Bacillati</taxon>
        <taxon>Actinomycetota</taxon>
        <taxon>Coriobacteriia</taxon>
        <taxon>Eggerthellales</taxon>
        <taxon>Eggerthellaceae</taxon>
        <taxon>Eggerthella</taxon>
    </lineage>
</organism>
<dbReference type="EMBL" id="PPTU01000014">
    <property type="protein sequence ID" value="RDB69404.1"/>
    <property type="molecule type" value="Genomic_DNA"/>
</dbReference>
<dbReference type="SUPFAM" id="SSF46689">
    <property type="entry name" value="Homeodomain-like"/>
    <property type="match status" value="1"/>
</dbReference>
<dbReference type="AlphaFoldDB" id="A0A369MEM0"/>
<protein>
    <submittedName>
        <fullName evidence="4">TetR family transcriptional regulator</fullName>
    </submittedName>
</protein>
<proteinExistence type="predicted"/>
<dbReference type="Gene3D" id="1.10.357.10">
    <property type="entry name" value="Tetracycline Repressor, domain 2"/>
    <property type="match status" value="1"/>
</dbReference>
<evidence type="ECO:0000256" key="2">
    <source>
        <dbReference type="PROSITE-ProRule" id="PRU00335"/>
    </source>
</evidence>